<feature type="transmembrane region" description="Helical" evidence="7">
    <location>
        <begin position="451"/>
        <end position="473"/>
    </location>
</feature>
<feature type="compositionally biased region" description="Basic and acidic residues" evidence="6">
    <location>
        <begin position="1"/>
        <end position="11"/>
    </location>
</feature>
<dbReference type="SUPFAM" id="SSF51905">
    <property type="entry name" value="FAD/NAD(P)-binding domain"/>
    <property type="match status" value="1"/>
</dbReference>
<organism evidence="9 10">
    <name type="scientific">Purpureocillium lilacinum</name>
    <name type="common">Paecilomyces lilacinus</name>
    <dbReference type="NCBI Taxonomy" id="33203"/>
    <lineage>
        <taxon>Eukaryota</taxon>
        <taxon>Fungi</taxon>
        <taxon>Dikarya</taxon>
        <taxon>Ascomycota</taxon>
        <taxon>Pezizomycotina</taxon>
        <taxon>Sordariomycetes</taxon>
        <taxon>Hypocreomycetidae</taxon>
        <taxon>Hypocreales</taxon>
        <taxon>Ophiocordycipitaceae</taxon>
        <taxon>Purpureocillium</taxon>
    </lineage>
</organism>
<evidence type="ECO:0000256" key="2">
    <source>
        <dbReference type="ARBA" id="ARBA00022448"/>
    </source>
</evidence>
<comment type="caution">
    <text evidence="9">The sequence shown here is derived from an EMBL/GenBank/DDBJ whole genome shotgun (WGS) entry which is preliminary data.</text>
</comment>
<dbReference type="InterPro" id="IPR036188">
    <property type="entry name" value="FAD/NAD-bd_sf"/>
</dbReference>
<dbReference type="InterPro" id="IPR020846">
    <property type="entry name" value="MFS_dom"/>
</dbReference>
<feature type="transmembrane region" description="Helical" evidence="7">
    <location>
        <begin position="225"/>
        <end position="244"/>
    </location>
</feature>
<dbReference type="AlphaFoldDB" id="A0A2U3ECQ5"/>
<evidence type="ECO:0000256" key="6">
    <source>
        <dbReference type="SAM" id="MobiDB-lite"/>
    </source>
</evidence>
<dbReference type="Pfam" id="PF07690">
    <property type="entry name" value="MFS_1"/>
    <property type="match status" value="1"/>
</dbReference>
<feature type="transmembrane region" description="Helical" evidence="7">
    <location>
        <begin position="292"/>
        <end position="316"/>
    </location>
</feature>
<evidence type="ECO:0000256" key="1">
    <source>
        <dbReference type="ARBA" id="ARBA00004141"/>
    </source>
</evidence>
<dbReference type="Pfam" id="PF07992">
    <property type="entry name" value="Pyr_redox_2"/>
    <property type="match status" value="1"/>
</dbReference>
<sequence>MAVSKEADASAEHGLSADSSSGKDDAMAMVGEQRHAIDPAVAARAVRKIDWFLIPAMIVGYGFVYYDKAILGSAVLFGMTKDLELAVVDKSTTPPTTDTRRLSWATSLFYFGMLAGLYPMTFALQRFDMGRILGVVVIVWSAICMLTAAVTSWQGLFAQRFFLGFVESIIPTGFMCIVSGYYTQSEQSLRQSWWFSSTGLFTIIGGALNYGFAQIKGGGLKPWQYIYLLAGSLTFLFGCFCFAVPNSPVSAWFLTKEERFAAVERLRHGQTGVRCTKLKASQLREAALDVKVWLVALMMASAYTVNGAVSGFGPLIVSTFGWSTLASILFQFPLGGLCFIVILVTGYLGSKFNNIRIFMLIFTCLPVIAGCAIIWKSEWTYHAAAPVVGYSITGFFGGTVSLIITIGMSNVAGHTKKSFMAATIFVAYCVGNIVGPQLIFSQTKDRHYPALWLGLIICYVICIASATALYFVLRSANKQKMALPEDESERAKLAFQDLTDKENPYFRLPTPAASTFAMFEKATLIAKLVGYSVVLIWGEISHAFNAFLVRRRAQWFGATPAAYRTRNIVIVGASFAGYHVARLVARSLPPKSPYRVVVVEPNSHFHFTWVLPRFCVVKGHENKAFIPYGGYVAGAPDGAIRWVTGRATSVTRRAVTVEGGEDIPYDMLVIATGSKVKEGLPSRVNCTDRNEGMERMRAMQDGVAAAQTIVVVGGGAAGVELATDAKALYPEKKITLIHSRSAVMHRFGRILQVAAQEGLEKLGVEVVLEDRVVAEDAVGKVVNCTGQKPASDLAATLSPNAISSTGHVRVKGTLQIADDEISNVYACGDVAESGAPNPNARVAMRQAMIVAQNILQETRGEAPTHMYKTSWADGVIKLTLGLDRSAVYTGDGTRELMFGSKEKEVTLMAASAWSRMGQKPYDDDYQGPEPQASGEGKVNMQ</sequence>
<dbReference type="GO" id="GO:0022857">
    <property type="term" value="F:transmembrane transporter activity"/>
    <property type="evidence" value="ECO:0007669"/>
    <property type="project" value="InterPro"/>
</dbReference>
<name>A0A2U3ECQ5_PURLI</name>
<feature type="transmembrane region" description="Helical" evidence="7">
    <location>
        <begin position="102"/>
        <end position="120"/>
    </location>
</feature>
<dbReference type="PRINTS" id="PR00469">
    <property type="entry name" value="PNDRDTASEII"/>
</dbReference>
<evidence type="ECO:0000256" key="5">
    <source>
        <dbReference type="ARBA" id="ARBA00023136"/>
    </source>
</evidence>
<dbReference type="PANTHER" id="PTHR43791:SF55">
    <property type="entry name" value="TRANSPORTER, PUTATIVE (AFU_ORTHOLOGUE AFUA_6G01820)-RELATED"/>
    <property type="match status" value="1"/>
</dbReference>
<dbReference type="GO" id="GO:0016020">
    <property type="term" value="C:membrane"/>
    <property type="evidence" value="ECO:0007669"/>
    <property type="project" value="UniProtKB-SubCell"/>
</dbReference>
<keyword evidence="2" id="KW-0813">Transport</keyword>
<reference evidence="9 10" key="1">
    <citation type="journal article" date="2016" name="Front. Microbiol.">
        <title>Genome and transcriptome sequences reveal the specific parasitism of the nematophagous Purpureocillium lilacinum 36-1.</title>
        <authorList>
            <person name="Xie J."/>
            <person name="Li S."/>
            <person name="Mo C."/>
            <person name="Xiao X."/>
            <person name="Peng D."/>
            <person name="Wang G."/>
            <person name="Xiao Y."/>
        </authorList>
    </citation>
    <scope>NUCLEOTIDE SEQUENCE [LARGE SCALE GENOMIC DNA]</scope>
    <source>
        <strain evidence="9 10">36-1</strain>
    </source>
</reference>
<gene>
    <name evidence="9" type="ORF">PCL_10856</name>
</gene>
<dbReference type="Proteomes" id="UP000245956">
    <property type="component" value="Unassembled WGS sequence"/>
</dbReference>
<keyword evidence="5 7" id="KW-0472">Membrane</keyword>
<feature type="transmembrane region" description="Helical" evidence="7">
    <location>
        <begin position="328"/>
        <end position="348"/>
    </location>
</feature>
<feature type="transmembrane region" description="Helical" evidence="7">
    <location>
        <begin position="387"/>
        <end position="407"/>
    </location>
</feature>
<dbReference type="PANTHER" id="PTHR43791">
    <property type="entry name" value="PERMEASE-RELATED"/>
    <property type="match status" value="1"/>
</dbReference>
<feature type="transmembrane region" description="Helical" evidence="7">
    <location>
        <begin position="132"/>
        <end position="155"/>
    </location>
</feature>
<comment type="subcellular location">
    <subcellularLocation>
        <location evidence="1">Membrane</location>
        <topology evidence="1">Multi-pass membrane protein</topology>
    </subcellularLocation>
</comment>
<dbReference type="SUPFAM" id="SSF103473">
    <property type="entry name" value="MFS general substrate transporter"/>
    <property type="match status" value="1"/>
</dbReference>
<feature type="transmembrane region" description="Helical" evidence="7">
    <location>
        <begin position="528"/>
        <end position="548"/>
    </location>
</feature>
<protein>
    <recommendedName>
        <fullName evidence="8">Major facilitator superfamily (MFS) profile domain-containing protein</fullName>
    </recommendedName>
</protein>
<feature type="transmembrane region" description="Helical" evidence="7">
    <location>
        <begin position="355"/>
        <end position="375"/>
    </location>
</feature>
<evidence type="ECO:0000313" key="10">
    <source>
        <dbReference type="Proteomes" id="UP000245956"/>
    </source>
</evidence>
<feature type="region of interest" description="Disordered" evidence="6">
    <location>
        <begin position="917"/>
        <end position="941"/>
    </location>
</feature>
<dbReference type="PROSITE" id="PS50850">
    <property type="entry name" value="MFS"/>
    <property type="match status" value="1"/>
</dbReference>
<proteinExistence type="predicted"/>
<feature type="region of interest" description="Disordered" evidence="6">
    <location>
        <begin position="1"/>
        <end position="24"/>
    </location>
</feature>
<dbReference type="InterPro" id="IPR036259">
    <property type="entry name" value="MFS_trans_sf"/>
</dbReference>
<feature type="transmembrane region" description="Helical" evidence="7">
    <location>
        <begin position="419"/>
        <end position="439"/>
    </location>
</feature>
<dbReference type="PRINTS" id="PR00368">
    <property type="entry name" value="FADPNR"/>
</dbReference>
<feature type="transmembrane region" description="Helical" evidence="7">
    <location>
        <begin position="193"/>
        <end position="213"/>
    </location>
</feature>
<dbReference type="Gene3D" id="1.20.1250.20">
    <property type="entry name" value="MFS general substrate transporter like domains"/>
    <property type="match status" value="2"/>
</dbReference>
<evidence type="ECO:0000259" key="8">
    <source>
        <dbReference type="PROSITE" id="PS50850"/>
    </source>
</evidence>
<keyword evidence="3 7" id="KW-0812">Transmembrane</keyword>
<feature type="transmembrane region" description="Helical" evidence="7">
    <location>
        <begin position="161"/>
        <end position="181"/>
    </location>
</feature>
<feature type="transmembrane region" description="Helical" evidence="7">
    <location>
        <begin position="49"/>
        <end position="66"/>
    </location>
</feature>
<evidence type="ECO:0000313" key="9">
    <source>
        <dbReference type="EMBL" id="PWI72233.1"/>
    </source>
</evidence>
<evidence type="ECO:0000256" key="3">
    <source>
        <dbReference type="ARBA" id="ARBA00022692"/>
    </source>
</evidence>
<dbReference type="Gene3D" id="3.50.50.100">
    <property type="match status" value="1"/>
</dbReference>
<dbReference type="InterPro" id="IPR023753">
    <property type="entry name" value="FAD/NAD-binding_dom"/>
</dbReference>
<dbReference type="InterPro" id="IPR011701">
    <property type="entry name" value="MFS"/>
</dbReference>
<evidence type="ECO:0000256" key="4">
    <source>
        <dbReference type="ARBA" id="ARBA00022989"/>
    </source>
</evidence>
<dbReference type="GO" id="GO:0016491">
    <property type="term" value="F:oxidoreductase activity"/>
    <property type="evidence" value="ECO:0007669"/>
    <property type="project" value="InterPro"/>
</dbReference>
<evidence type="ECO:0000256" key="7">
    <source>
        <dbReference type="SAM" id="Phobius"/>
    </source>
</evidence>
<accession>A0A2U3ECQ5</accession>
<dbReference type="EMBL" id="LCWV01000006">
    <property type="protein sequence ID" value="PWI72233.1"/>
    <property type="molecule type" value="Genomic_DNA"/>
</dbReference>
<keyword evidence="4 7" id="KW-1133">Transmembrane helix</keyword>
<feature type="domain" description="Major facilitator superfamily (MFS) profile" evidence="8">
    <location>
        <begin position="53"/>
        <end position="477"/>
    </location>
</feature>